<dbReference type="EMBL" id="CP035704">
    <property type="protein sequence ID" value="QBB69621.1"/>
    <property type="molecule type" value="Genomic_DNA"/>
</dbReference>
<dbReference type="RefSeq" id="WP_129831878.1">
    <property type="nucleotide sequence ID" value="NZ_CP035704.1"/>
</dbReference>
<evidence type="ECO:0000256" key="1">
    <source>
        <dbReference type="SAM" id="SignalP"/>
    </source>
</evidence>
<evidence type="ECO:0000313" key="2">
    <source>
        <dbReference type="EMBL" id="QBB69621.1"/>
    </source>
</evidence>
<reference evidence="2 3" key="1">
    <citation type="submission" date="2019-01" db="EMBL/GenBank/DDBJ databases">
        <title>Pseudolysobacter antarctica gen. nov., sp. nov., isolated from Fildes Peninsula, Antarctica.</title>
        <authorList>
            <person name="Wei Z."/>
            <person name="Peng F."/>
        </authorList>
    </citation>
    <scope>NUCLEOTIDE SEQUENCE [LARGE SCALE GENOMIC DNA]</scope>
    <source>
        <strain evidence="2 3">AQ6-296</strain>
    </source>
</reference>
<organism evidence="2 3">
    <name type="scientific">Pseudolysobacter antarcticus</name>
    <dbReference type="NCBI Taxonomy" id="2511995"/>
    <lineage>
        <taxon>Bacteria</taxon>
        <taxon>Pseudomonadati</taxon>
        <taxon>Pseudomonadota</taxon>
        <taxon>Gammaproteobacteria</taxon>
        <taxon>Lysobacterales</taxon>
        <taxon>Rhodanobacteraceae</taxon>
        <taxon>Pseudolysobacter</taxon>
    </lineage>
</organism>
<keyword evidence="3" id="KW-1185">Reference proteome</keyword>
<evidence type="ECO:0008006" key="4">
    <source>
        <dbReference type="Google" id="ProtNLM"/>
    </source>
</evidence>
<name>A0A411HGM5_9GAMM</name>
<dbReference type="KEGG" id="xbc:ELE36_04080"/>
<accession>A0A411HGM5</accession>
<protein>
    <recommendedName>
        <fullName evidence="4">DUF2914 domain-containing protein</fullName>
    </recommendedName>
</protein>
<sequence>MKLRLASIFGLTFGLLSVANAVSYSSLEERMSQGEMHATGLDKLSAAELKSLNDWLQSHSTGTLTKAHAVEETFYPEASDKVTVNDQIDGQFTGWRGKTTFKLKNGQEWQQAESGTGCLNYHTADAKVTIKPMLMGSWLLYVDNTDCNLRVKRLK</sequence>
<feature type="signal peptide" evidence="1">
    <location>
        <begin position="1"/>
        <end position="21"/>
    </location>
</feature>
<dbReference type="OrthoDB" id="8703271at2"/>
<keyword evidence="1" id="KW-0732">Signal</keyword>
<dbReference type="Proteomes" id="UP000291562">
    <property type="component" value="Chromosome"/>
</dbReference>
<evidence type="ECO:0000313" key="3">
    <source>
        <dbReference type="Proteomes" id="UP000291562"/>
    </source>
</evidence>
<proteinExistence type="predicted"/>
<dbReference type="AlphaFoldDB" id="A0A411HGM5"/>
<feature type="chain" id="PRO_5019560997" description="DUF2914 domain-containing protein" evidence="1">
    <location>
        <begin position="22"/>
        <end position="155"/>
    </location>
</feature>
<gene>
    <name evidence="2" type="ORF">ELE36_04080</name>
</gene>